<dbReference type="InterPro" id="IPR050275">
    <property type="entry name" value="PGM_Phosphatase"/>
</dbReference>
<dbReference type="PANTHER" id="PTHR48100:SF59">
    <property type="entry name" value="ADENOSYLCOBALAMIN_ALPHA-RIBAZOLE PHOSPHATASE"/>
    <property type="match status" value="1"/>
</dbReference>
<sequence>MRTILYFVRHAESLFIEGLERTRGLSLKGKQDADRVYDIMKNIKIDEFISSPYQRSIETIQKLAEMRSKEIFTYEDLRERTIGNFDNMEFKSAKRRVYINKTFSFENGESSIEAQARSMKVLTRILQENMGKTIVIGTHGDIMTLMMNAFDPKYDYDFWESLTMPDIYRLEFACGQLADVKRIWVVD</sequence>
<proteinExistence type="predicted"/>
<name>A0ABW3RZQ7_9BACL</name>
<dbReference type="Pfam" id="PF00300">
    <property type="entry name" value="His_Phos_1"/>
    <property type="match status" value="1"/>
</dbReference>
<reference evidence="2" key="1">
    <citation type="journal article" date="2019" name="Int. J. Syst. Evol. Microbiol.">
        <title>The Global Catalogue of Microorganisms (GCM) 10K type strain sequencing project: providing services to taxonomists for standard genome sequencing and annotation.</title>
        <authorList>
            <consortium name="The Broad Institute Genomics Platform"/>
            <consortium name="The Broad Institute Genome Sequencing Center for Infectious Disease"/>
            <person name="Wu L."/>
            <person name="Ma J."/>
        </authorList>
    </citation>
    <scope>NUCLEOTIDE SEQUENCE [LARGE SCALE GENOMIC DNA]</scope>
    <source>
        <strain evidence="2">CCUG 59189</strain>
    </source>
</reference>
<organism evidence="1 2">
    <name type="scientific">Paenibacillus puldeungensis</name>
    <dbReference type="NCBI Taxonomy" id="696536"/>
    <lineage>
        <taxon>Bacteria</taxon>
        <taxon>Bacillati</taxon>
        <taxon>Bacillota</taxon>
        <taxon>Bacilli</taxon>
        <taxon>Bacillales</taxon>
        <taxon>Paenibacillaceae</taxon>
        <taxon>Paenibacillus</taxon>
    </lineage>
</organism>
<evidence type="ECO:0000313" key="1">
    <source>
        <dbReference type="EMBL" id="MFD1177979.1"/>
    </source>
</evidence>
<dbReference type="CDD" id="cd07067">
    <property type="entry name" value="HP_PGM_like"/>
    <property type="match status" value="1"/>
</dbReference>
<evidence type="ECO:0000313" key="2">
    <source>
        <dbReference type="Proteomes" id="UP001597262"/>
    </source>
</evidence>
<protein>
    <submittedName>
        <fullName evidence="1">Histidine phosphatase family protein</fullName>
    </submittedName>
</protein>
<accession>A0ABW3RZQ7</accession>
<gene>
    <name evidence="1" type="ORF">ACFQ3W_16950</name>
</gene>
<dbReference type="Gene3D" id="3.40.50.1240">
    <property type="entry name" value="Phosphoglycerate mutase-like"/>
    <property type="match status" value="1"/>
</dbReference>
<dbReference type="PANTHER" id="PTHR48100">
    <property type="entry name" value="BROAD-SPECIFICITY PHOSPHATASE YOR283W-RELATED"/>
    <property type="match status" value="1"/>
</dbReference>
<keyword evidence="2" id="KW-1185">Reference proteome</keyword>
<dbReference type="SUPFAM" id="SSF53254">
    <property type="entry name" value="Phosphoglycerate mutase-like"/>
    <property type="match status" value="1"/>
</dbReference>
<dbReference type="EMBL" id="JBHTLM010000013">
    <property type="protein sequence ID" value="MFD1177979.1"/>
    <property type="molecule type" value="Genomic_DNA"/>
</dbReference>
<dbReference type="InterPro" id="IPR013078">
    <property type="entry name" value="His_Pase_superF_clade-1"/>
</dbReference>
<dbReference type="RefSeq" id="WP_379320427.1">
    <property type="nucleotide sequence ID" value="NZ_JBHTLM010000013.1"/>
</dbReference>
<dbReference type="InterPro" id="IPR029033">
    <property type="entry name" value="His_PPase_superfam"/>
</dbReference>
<dbReference type="Proteomes" id="UP001597262">
    <property type="component" value="Unassembled WGS sequence"/>
</dbReference>
<comment type="caution">
    <text evidence="1">The sequence shown here is derived from an EMBL/GenBank/DDBJ whole genome shotgun (WGS) entry which is preliminary data.</text>
</comment>